<feature type="transmembrane region" description="Helical" evidence="1">
    <location>
        <begin position="14"/>
        <end position="33"/>
    </location>
</feature>
<reference evidence="2 3" key="1">
    <citation type="submission" date="2015-01" db="EMBL/GenBank/DDBJ databases">
        <title>The Genome Sequence of Ochroconis gallopava CBS43764.</title>
        <authorList>
            <consortium name="The Broad Institute Genomics Platform"/>
            <person name="Cuomo C."/>
            <person name="de Hoog S."/>
            <person name="Gorbushina A."/>
            <person name="Stielow B."/>
            <person name="Teixiera M."/>
            <person name="Abouelleil A."/>
            <person name="Chapman S.B."/>
            <person name="Priest M."/>
            <person name="Young S.K."/>
            <person name="Wortman J."/>
            <person name="Nusbaum C."/>
            <person name="Birren B."/>
        </authorList>
    </citation>
    <scope>NUCLEOTIDE SEQUENCE [LARGE SCALE GENOMIC DNA]</scope>
    <source>
        <strain evidence="2 3">CBS 43764</strain>
    </source>
</reference>
<keyword evidence="1" id="KW-0472">Membrane</keyword>
<dbReference type="AlphaFoldDB" id="A0A0D1X925"/>
<protein>
    <submittedName>
        <fullName evidence="2">Uncharacterized protein</fullName>
    </submittedName>
</protein>
<keyword evidence="1" id="KW-0812">Transmembrane</keyword>
<feature type="transmembrane region" description="Helical" evidence="1">
    <location>
        <begin position="119"/>
        <end position="138"/>
    </location>
</feature>
<feature type="transmembrane region" description="Helical" evidence="1">
    <location>
        <begin position="54"/>
        <end position="74"/>
    </location>
</feature>
<dbReference type="EMBL" id="KN847632">
    <property type="protein sequence ID" value="KIV98560.1"/>
    <property type="molecule type" value="Genomic_DNA"/>
</dbReference>
<evidence type="ECO:0000313" key="3">
    <source>
        <dbReference type="Proteomes" id="UP000053259"/>
    </source>
</evidence>
<keyword evidence="1" id="KW-1133">Transmembrane helix</keyword>
<evidence type="ECO:0000313" key="2">
    <source>
        <dbReference type="EMBL" id="KIV98560.1"/>
    </source>
</evidence>
<dbReference type="RefSeq" id="XP_016208430.1">
    <property type="nucleotide sequence ID" value="XM_016363743.1"/>
</dbReference>
<sequence>MLFFMPIPPWPQSIILPTVLTIASIGLTVLLELRRRDQKRARPDSSIDLMRLPLISLPVAGSALAVAVVTAVYQSQTGKASTIICTLYLQIGLAACLAYEGSAVILEQTHSFTAFFFWWWLRPSYALFLTSVSLTILIHREPVAINEATIAFLILTSVFDAWHIAQVQLTVNSSIIKPFDGKLPGFYTKTKRALSWLVKGFRLTLVSFWNGEESTRFHRKLFVLLIRNWVVFGIDVSFALLFCVQTGPYVRWILQFVSFPNLLSSVVWISLRRDDRPRELESSGFQAGLTDNER</sequence>
<feature type="transmembrane region" description="Helical" evidence="1">
    <location>
        <begin position="252"/>
        <end position="271"/>
    </location>
</feature>
<dbReference type="HOGENOM" id="CLU_947325_0_0_1"/>
<evidence type="ECO:0000256" key="1">
    <source>
        <dbReference type="SAM" id="Phobius"/>
    </source>
</evidence>
<accession>A0A0D1X925</accession>
<proteinExistence type="predicted"/>
<name>A0A0D1X925_9PEZI</name>
<feature type="transmembrane region" description="Helical" evidence="1">
    <location>
        <begin position="144"/>
        <end position="165"/>
    </location>
</feature>
<feature type="transmembrane region" description="Helical" evidence="1">
    <location>
        <begin position="221"/>
        <end position="240"/>
    </location>
</feature>
<dbReference type="VEuPathDB" id="FungiDB:PV09_09641"/>
<organism evidence="2 3">
    <name type="scientific">Verruconis gallopava</name>
    <dbReference type="NCBI Taxonomy" id="253628"/>
    <lineage>
        <taxon>Eukaryota</taxon>
        <taxon>Fungi</taxon>
        <taxon>Dikarya</taxon>
        <taxon>Ascomycota</taxon>
        <taxon>Pezizomycotina</taxon>
        <taxon>Dothideomycetes</taxon>
        <taxon>Pleosporomycetidae</taxon>
        <taxon>Venturiales</taxon>
        <taxon>Sympoventuriaceae</taxon>
        <taxon>Verruconis</taxon>
    </lineage>
</organism>
<keyword evidence="3" id="KW-1185">Reference proteome</keyword>
<dbReference type="InParanoid" id="A0A0D1X925"/>
<dbReference type="Proteomes" id="UP000053259">
    <property type="component" value="Unassembled WGS sequence"/>
</dbReference>
<dbReference type="GeneID" id="27317614"/>
<gene>
    <name evidence="2" type="ORF">PV09_09641</name>
</gene>
<feature type="transmembrane region" description="Helical" evidence="1">
    <location>
        <begin position="80"/>
        <end position="99"/>
    </location>
</feature>